<evidence type="ECO:0000313" key="2">
    <source>
        <dbReference type="EMBL" id="VFK30411.1"/>
    </source>
</evidence>
<feature type="transmembrane region" description="Helical" evidence="1">
    <location>
        <begin position="109"/>
        <end position="131"/>
    </location>
</feature>
<dbReference type="EMBL" id="CAADGH010000017">
    <property type="protein sequence ID" value="VFK75206.1"/>
    <property type="molecule type" value="Genomic_DNA"/>
</dbReference>
<accession>A0A451BA89</accession>
<organism evidence="3">
    <name type="scientific">Candidatus Kentrum sp. MB</name>
    <dbReference type="NCBI Taxonomy" id="2138164"/>
    <lineage>
        <taxon>Bacteria</taxon>
        <taxon>Pseudomonadati</taxon>
        <taxon>Pseudomonadota</taxon>
        <taxon>Gammaproteobacteria</taxon>
        <taxon>Candidatus Kentrum</taxon>
    </lineage>
</organism>
<evidence type="ECO:0000256" key="1">
    <source>
        <dbReference type="SAM" id="Phobius"/>
    </source>
</evidence>
<keyword evidence="1" id="KW-0472">Membrane</keyword>
<sequence>MPTSSLKNYPASYPTVISVIVSCLAANVAVGIIVRKIGLPIYLDTIGTILATILLGWRWGLITAGSSVLLSSLLIWPQYFLYFATALGIVGSVEIAHRLSLFQTPFRTVWAGLLVAVVAALLSAPVTTYLFKAATFSGNDIITAFFRSMGNSLLESVIFSGFSSEPIDKVITCLIVYYTLKGFPGYILSRYHLRGLL</sequence>
<name>A0A451BA89_9GAMM</name>
<keyword evidence="1" id="KW-0812">Transmembrane</keyword>
<dbReference type="PROSITE" id="PS51257">
    <property type="entry name" value="PROKAR_LIPOPROTEIN"/>
    <property type="match status" value="1"/>
</dbReference>
<proteinExistence type="predicted"/>
<dbReference type="EMBL" id="CAADFQ010000015">
    <property type="protein sequence ID" value="VFK30411.1"/>
    <property type="molecule type" value="Genomic_DNA"/>
</dbReference>
<dbReference type="AlphaFoldDB" id="A0A451BA89"/>
<reference evidence="3" key="1">
    <citation type="submission" date="2019-02" db="EMBL/GenBank/DDBJ databases">
        <authorList>
            <person name="Gruber-Vodicka R. H."/>
            <person name="Seah K. B. B."/>
        </authorList>
    </citation>
    <scope>NUCLEOTIDE SEQUENCE</scope>
    <source>
        <strain evidence="3">BECK_BZ198</strain>
        <strain evidence="2">BECK_BZ199</strain>
    </source>
</reference>
<dbReference type="Gene3D" id="1.10.1760.20">
    <property type="match status" value="1"/>
</dbReference>
<feature type="transmembrane region" description="Helical" evidence="1">
    <location>
        <begin position="41"/>
        <end position="59"/>
    </location>
</feature>
<gene>
    <name evidence="3" type="ORF">BECKMB1821H_GA0114242_101739</name>
    <name evidence="2" type="ORF">BECKMB1821I_GA0114274_101539</name>
</gene>
<feature type="transmembrane region" description="Helical" evidence="1">
    <location>
        <begin position="79"/>
        <end position="97"/>
    </location>
</feature>
<evidence type="ECO:0000313" key="3">
    <source>
        <dbReference type="EMBL" id="VFK75206.1"/>
    </source>
</evidence>
<feature type="transmembrane region" description="Helical" evidence="1">
    <location>
        <begin position="12"/>
        <end position="34"/>
    </location>
</feature>
<keyword evidence="1" id="KW-1133">Transmembrane helix</keyword>
<protein>
    <submittedName>
        <fullName evidence="3">Energy-coupling factor transport system substrate-specific component</fullName>
    </submittedName>
</protein>